<dbReference type="AlphaFoldDB" id="A0AAD5J9C4"/>
<evidence type="ECO:0000313" key="2">
    <source>
        <dbReference type="Proteomes" id="UP001064489"/>
    </source>
</evidence>
<proteinExistence type="predicted"/>
<reference evidence="1" key="1">
    <citation type="journal article" date="2022" name="Plant J.">
        <title>Strategies of tolerance reflected in two North American maple genomes.</title>
        <authorList>
            <person name="McEvoy S.L."/>
            <person name="Sezen U.U."/>
            <person name="Trouern-Trend A."/>
            <person name="McMahon S.M."/>
            <person name="Schaberg P.G."/>
            <person name="Yang J."/>
            <person name="Wegrzyn J.L."/>
            <person name="Swenson N.G."/>
        </authorList>
    </citation>
    <scope>NUCLEOTIDE SEQUENCE</scope>
    <source>
        <strain evidence="1">91603</strain>
    </source>
</reference>
<accession>A0AAD5J9C4</accession>
<name>A0AAD5J9C4_ACENE</name>
<dbReference type="EMBL" id="JAJSOW010000004">
    <property type="protein sequence ID" value="KAI9191347.1"/>
    <property type="molecule type" value="Genomic_DNA"/>
</dbReference>
<keyword evidence="2" id="KW-1185">Reference proteome</keyword>
<gene>
    <name evidence="1" type="ORF">LWI28_007275</name>
</gene>
<protein>
    <submittedName>
        <fullName evidence="1">Uncharacterized protein</fullName>
    </submittedName>
</protein>
<comment type="caution">
    <text evidence="1">The sequence shown here is derived from an EMBL/GenBank/DDBJ whole genome shotgun (WGS) entry which is preliminary data.</text>
</comment>
<reference evidence="1" key="2">
    <citation type="submission" date="2023-02" db="EMBL/GenBank/DDBJ databases">
        <authorList>
            <person name="Swenson N.G."/>
            <person name="Wegrzyn J.L."/>
            <person name="Mcevoy S.L."/>
        </authorList>
    </citation>
    <scope>NUCLEOTIDE SEQUENCE</scope>
    <source>
        <strain evidence="1">91603</strain>
        <tissue evidence="1">Leaf</tissue>
    </source>
</reference>
<sequence>MSLVDASLSSYGSVGPPIGVKIQSDWEKVEGVRKSWRQISDFREAMKGSSLEDMGFLGLSFTWSNKREEDSMILESSLLQSWNVRKRRELRNNIWVKRESLKEACNVDKPSSWKVIRNLEHQLDREMCNDERYWR</sequence>
<dbReference type="Proteomes" id="UP001064489">
    <property type="component" value="Chromosome 6"/>
</dbReference>
<organism evidence="1 2">
    <name type="scientific">Acer negundo</name>
    <name type="common">Box elder</name>
    <dbReference type="NCBI Taxonomy" id="4023"/>
    <lineage>
        <taxon>Eukaryota</taxon>
        <taxon>Viridiplantae</taxon>
        <taxon>Streptophyta</taxon>
        <taxon>Embryophyta</taxon>
        <taxon>Tracheophyta</taxon>
        <taxon>Spermatophyta</taxon>
        <taxon>Magnoliopsida</taxon>
        <taxon>eudicotyledons</taxon>
        <taxon>Gunneridae</taxon>
        <taxon>Pentapetalae</taxon>
        <taxon>rosids</taxon>
        <taxon>malvids</taxon>
        <taxon>Sapindales</taxon>
        <taxon>Sapindaceae</taxon>
        <taxon>Hippocastanoideae</taxon>
        <taxon>Acereae</taxon>
        <taxon>Acer</taxon>
    </lineage>
</organism>
<evidence type="ECO:0000313" key="1">
    <source>
        <dbReference type="EMBL" id="KAI9191347.1"/>
    </source>
</evidence>